<keyword evidence="3" id="KW-1185">Reference proteome</keyword>
<dbReference type="Pfam" id="PF04214">
    <property type="entry name" value="DUF411"/>
    <property type="match status" value="1"/>
</dbReference>
<gene>
    <name evidence="2" type="ORF">UH38_13215</name>
</gene>
<name>A0A0D8ZSD5_9CYAN</name>
<proteinExistence type="predicted"/>
<sequence length="163" mass="17640">MNDRQILIGRYIKKLAVYIVAIASIVLLVATTDAQAANLPEATVYRDPACTCCGGWIEHLQAKGFPVKNVPTADMFAFKQKHGVTDDLASCHTAIIDGYVVEGHVPSDDIKQLLAQKPDINGIAVPGMPVGTPGMEMGNKKDSFAVVAFDKQGRTKVFNQYSF</sequence>
<dbReference type="OrthoDB" id="14727at2"/>
<dbReference type="AlphaFoldDB" id="A0A0D8ZSD5"/>
<dbReference type="Proteomes" id="UP000032452">
    <property type="component" value="Unassembled WGS sequence"/>
</dbReference>
<comment type="caution">
    <text evidence="2">The sequence shown here is derived from an EMBL/GenBank/DDBJ whole genome shotgun (WGS) entry which is preliminary data.</text>
</comment>
<evidence type="ECO:0000313" key="2">
    <source>
        <dbReference type="EMBL" id="KJH71247.1"/>
    </source>
</evidence>
<evidence type="ECO:0000256" key="1">
    <source>
        <dbReference type="SAM" id="SignalP"/>
    </source>
</evidence>
<organism evidence="2 3">
    <name type="scientific">Aliterella atlantica CENA595</name>
    <dbReference type="NCBI Taxonomy" id="1618023"/>
    <lineage>
        <taxon>Bacteria</taxon>
        <taxon>Bacillati</taxon>
        <taxon>Cyanobacteriota</taxon>
        <taxon>Cyanophyceae</taxon>
        <taxon>Chroococcidiopsidales</taxon>
        <taxon>Aliterellaceae</taxon>
        <taxon>Aliterella</taxon>
    </lineage>
</organism>
<feature type="chain" id="PRO_5002337244" description="Metal-binding protein" evidence="1">
    <location>
        <begin position="37"/>
        <end position="163"/>
    </location>
</feature>
<keyword evidence="1" id="KW-0732">Signal</keyword>
<dbReference type="InterPro" id="IPR007332">
    <property type="entry name" value="DUF411"/>
</dbReference>
<dbReference type="PATRIC" id="fig|1618023.3.peg.4670"/>
<dbReference type="EMBL" id="JYON01000013">
    <property type="protein sequence ID" value="KJH71247.1"/>
    <property type="molecule type" value="Genomic_DNA"/>
</dbReference>
<accession>A0A0D8ZSD5</accession>
<dbReference type="RefSeq" id="WP_045055136.1">
    <property type="nucleotide sequence ID" value="NZ_CAWMDP010000056.1"/>
</dbReference>
<reference evidence="2 3" key="1">
    <citation type="submission" date="2015-02" db="EMBL/GenBank/DDBJ databases">
        <title>Draft genome of a novel marine cyanobacterium (Chroococcales) isolated from South Atlantic Ocean.</title>
        <authorList>
            <person name="Rigonato J."/>
            <person name="Alvarenga D.O."/>
            <person name="Branco L.H."/>
            <person name="Varani A.M."/>
            <person name="Brandini F.P."/>
            <person name="Fiore M.F."/>
        </authorList>
    </citation>
    <scope>NUCLEOTIDE SEQUENCE [LARGE SCALE GENOMIC DNA]</scope>
    <source>
        <strain evidence="2 3">CENA595</strain>
    </source>
</reference>
<feature type="signal peptide" evidence="1">
    <location>
        <begin position="1"/>
        <end position="36"/>
    </location>
</feature>
<evidence type="ECO:0008006" key="4">
    <source>
        <dbReference type="Google" id="ProtNLM"/>
    </source>
</evidence>
<evidence type="ECO:0000313" key="3">
    <source>
        <dbReference type="Proteomes" id="UP000032452"/>
    </source>
</evidence>
<protein>
    <recommendedName>
        <fullName evidence="4">Metal-binding protein</fullName>
    </recommendedName>
</protein>